<evidence type="ECO:0000313" key="9">
    <source>
        <dbReference type="EMBL" id="ACR13466.1"/>
    </source>
</evidence>
<dbReference type="GO" id="GO:0051156">
    <property type="term" value="P:glucose 6-phosphate metabolic process"/>
    <property type="evidence" value="ECO:0007669"/>
    <property type="project" value="TreeGrafter"/>
</dbReference>
<feature type="active site" evidence="7">
    <location>
        <position position="381"/>
    </location>
</feature>
<dbReference type="PROSITE" id="PS51463">
    <property type="entry name" value="P_GLUCOSE_ISOMERASE_3"/>
    <property type="match status" value="1"/>
</dbReference>
<dbReference type="UniPathway" id="UPA00138"/>
<dbReference type="PRINTS" id="PR00662">
    <property type="entry name" value="G6PISOMERASE"/>
</dbReference>
<organism evidence="9 10">
    <name type="scientific">Teredinibacter turnerae (strain ATCC 39867 / T7901)</name>
    <dbReference type="NCBI Taxonomy" id="377629"/>
    <lineage>
        <taxon>Bacteria</taxon>
        <taxon>Pseudomonadati</taxon>
        <taxon>Pseudomonadota</taxon>
        <taxon>Gammaproteobacteria</taxon>
        <taxon>Cellvibrionales</taxon>
        <taxon>Cellvibrionaceae</taxon>
        <taxon>Teredinibacter</taxon>
    </lineage>
</organism>
<dbReference type="GO" id="GO:0006096">
    <property type="term" value="P:glycolytic process"/>
    <property type="evidence" value="ECO:0007669"/>
    <property type="project" value="UniProtKB-UniRule"/>
</dbReference>
<keyword evidence="7" id="KW-0963">Cytoplasm</keyword>
<dbReference type="GO" id="GO:0048029">
    <property type="term" value="F:monosaccharide binding"/>
    <property type="evidence" value="ECO:0007669"/>
    <property type="project" value="TreeGrafter"/>
</dbReference>
<comment type="pathway">
    <text evidence="1 7 8">Carbohydrate degradation; glycolysis; D-glyceraldehyde 3-phosphate and glycerone phosphate from D-glucose: step 2/4.</text>
</comment>
<dbReference type="eggNOG" id="COG0166">
    <property type="taxonomic scope" value="Bacteria"/>
</dbReference>
<dbReference type="HOGENOM" id="CLU_017947_3_1_6"/>
<evidence type="ECO:0000256" key="2">
    <source>
        <dbReference type="ARBA" id="ARBA00006604"/>
    </source>
</evidence>
<dbReference type="SUPFAM" id="SSF53697">
    <property type="entry name" value="SIS domain"/>
    <property type="match status" value="1"/>
</dbReference>
<dbReference type="PANTHER" id="PTHR11469">
    <property type="entry name" value="GLUCOSE-6-PHOSPHATE ISOMERASE"/>
    <property type="match status" value="1"/>
</dbReference>
<dbReference type="Gene3D" id="1.10.1390.10">
    <property type="match status" value="1"/>
</dbReference>
<dbReference type="InterPro" id="IPR001672">
    <property type="entry name" value="G6P_Isomerase"/>
</dbReference>
<dbReference type="UniPathway" id="UPA00109">
    <property type="reaction ID" value="UER00181"/>
</dbReference>
<reference evidence="9 10" key="1">
    <citation type="journal article" date="2009" name="PLoS ONE">
        <title>The complete genome of Teredinibacter turnerae T7901: an intracellular endosymbiont of marine wood-boring bivalves (shipworms).</title>
        <authorList>
            <person name="Yang J.C."/>
            <person name="Madupu R."/>
            <person name="Durkin A.S."/>
            <person name="Ekborg N.A."/>
            <person name="Pedamallu C.S."/>
            <person name="Hostetler J.B."/>
            <person name="Radune D."/>
            <person name="Toms B.S."/>
            <person name="Henrissat B."/>
            <person name="Coutinho P.M."/>
            <person name="Schwarz S."/>
            <person name="Field L."/>
            <person name="Trindade-Silva A.E."/>
            <person name="Soares C.A.G."/>
            <person name="Elshahawi S."/>
            <person name="Hanora A."/>
            <person name="Schmidt E.W."/>
            <person name="Haygood M.G."/>
            <person name="Posfai J."/>
            <person name="Benner J."/>
            <person name="Madinger C."/>
            <person name="Nove J."/>
            <person name="Anton B."/>
            <person name="Chaudhary K."/>
            <person name="Foster J."/>
            <person name="Holman A."/>
            <person name="Kumar S."/>
            <person name="Lessard P.A."/>
            <person name="Luyten Y.A."/>
            <person name="Slatko B."/>
            <person name="Wood N."/>
            <person name="Wu B."/>
            <person name="Teplitski M."/>
            <person name="Mougous J.D."/>
            <person name="Ward N."/>
            <person name="Eisen J.A."/>
            <person name="Badger J.H."/>
            <person name="Distel D.L."/>
        </authorList>
    </citation>
    <scope>NUCLEOTIDE SEQUENCE [LARGE SCALE GENOMIC DNA]</scope>
    <source>
        <strain evidence="10">ATCC 39867 / T7901</strain>
    </source>
</reference>
<comment type="similarity">
    <text evidence="2 7 8">Belongs to the GPI family.</text>
</comment>
<dbReference type="PANTHER" id="PTHR11469:SF1">
    <property type="entry name" value="GLUCOSE-6-PHOSPHATE ISOMERASE"/>
    <property type="match status" value="1"/>
</dbReference>
<dbReference type="PROSITE" id="PS00174">
    <property type="entry name" value="P_GLUCOSE_ISOMERASE_2"/>
    <property type="match status" value="1"/>
</dbReference>
<proteinExistence type="inferred from homology"/>
<comment type="function">
    <text evidence="7">Catalyzes the reversible isomerization of glucose-6-phosphate to fructose-6-phosphate.</text>
</comment>
<dbReference type="InterPro" id="IPR023096">
    <property type="entry name" value="G6P_Isomerase_C"/>
</dbReference>
<dbReference type="NCBIfam" id="NF001211">
    <property type="entry name" value="PRK00179.1"/>
    <property type="match status" value="1"/>
</dbReference>
<evidence type="ECO:0000256" key="5">
    <source>
        <dbReference type="ARBA" id="ARBA00023235"/>
    </source>
</evidence>
<accession>C5BQA9</accession>
<name>C5BQA9_TERTT</name>
<evidence type="ECO:0000313" key="10">
    <source>
        <dbReference type="Proteomes" id="UP000009080"/>
    </source>
</evidence>
<dbReference type="GO" id="GO:0006094">
    <property type="term" value="P:gluconeogenesis"/>
    <property type="evidence" value="ECO:0007669"/>
    <property type="project" value="UniProtKB-UniRule"/>
</dbReference>
<keyword evidence="10" id="KW-1185">Reference proteome</keyword>
<protein>
    <recommendedName>
        <fullName evidence="7">Glucose-6-phosphate isomerase</fullName>
        <shortName evidence="7">GPI</shortName>
        <ecNumber evidence="7">5.3.1.9</ecNumber>
    </recommendedName>
    <alternativeName>
        <fullName evidence="7">Phosphoglucose isomerase</fullName>
        <shortName evidence="7">PGI</shortName>
    </alternativeName>
    <alternativeName>
        <fullName evidence="7">Phosphohexose isomerase</fullName>
        <shortName evidence="7">PHI</shortName>
    </alternativeName>
</protein>
<dbReference type="GO" id="GO:0005829">
    <property type="term" value="C:cytosol"/>
    <property type="evidence" value="ECO:0007669"/>
    <property type="project" value="TreeGrafter"/>
</dbReference>
<dbReference type="InterPro" id="IPR046348">
    <property type="entry name" value="SIS_dom_sf"/>
</dbReference>
<dbReference type="KEGG" id="ttu:TERTU_0957"/>
<dbReference type="PROSITE" id="PS00765">
    <property type="entry name" value="P_GLUCOSE_ISOMERASE_1"/>
    <property type="match status" value="1"/>
</dbReference>
<dbReference type="STRING" id="377629.TERTU_0957"/>
<evidence type="ECO:0000256" key="1">
    <source>
        <dbReference type="ARBA" id="ARBA00004926"/>
    </source>
</evidence>
<sequence length="546" mass="60031">MQKKLSDLFSNWDQLNTAANEWQNRTLAEAFQQDTNRAARFSVTAAGLQLDYSKNHVDENTLSQLVAAAEQADLSGAIKRLMRGDHVNNTEDRPALHSALRYLGEASTEEEKAVAATLEKMAGLIDSVHSGEWKGYTGEKITDVVNIGIGGSDLGPRMVTKALTPFHTGHVNVHFVANVDGAEIYDLTRKLNPASTLFLVASKSFSTLETLENSLTARKWMLDSGCAQDQLKHHFVAISSKVDKAVEFGIDAENVYPLWDWVGGRYSLWSAIGMPIAFAVGMENFNKLRAGAGAMDQHFATAPLDKNIPVLMGLLMFWYSNFLGTDTQAILPYAYHLQLLPAYLQQLEMESNGKSVTRDGVKVDYQTGSIVWGTEGTNGQHSFHQLLHQGTTMVPIDFIATLQAHHPIAHQHKYLFANCVAQSQALMTGRDLATTEAELRAAGVSEEEIASLAPHKVHPGNRPSNVILMEKLTPETLGALIAAYEHKVYTLGVLWNINSYDQWGVELGKLLGTHIANAITTTDIPGDWDSSTQTLVRKFNEANKSL</sequence>
<dbReference type="CDD" id="cd05015">
    <property type="entry name" value="SIS_PGI_1"/>
    <property type="match status" value="1"/>
</dbReference>
<dbReference type="Pfam" id="PF00342">
    <property type="entry name" value="PGI"/>
    <property type="match status" value="1"/>
</dbReference>
<dbReference type="InterPro" id="IPR035476">
    <property type="entry name" value="SIS_PGI_1"/>
</dbReference>
<dbReference type="CDD" id="cd05016">
    <property type="entry name" value="SIS_PGI_2"/>
    <property type="match status" value="1"/>
</dbReference>
<keyword evidence="3 7" id="KW-0312">Gluconeogenesis</keyword>
<dbReference type="EC" id="5.3.1.9" evidence="7"/>
<comment type="subcellular location">
    <subcellularLocation>
        <location evidence="7">Cytoplasm</location>
    </subcellularLocation>
</comment>
<dbReference type="GO" id="GO:0097367">
    <property type="term" value="F:carbohydrate derivative binding"/>
    <property type="evidence" value="ECO:0007669"/>
    <property type="project" value="InterPro"/>
</dbReference>
<gene>
    <name evidence="7 9" type="primary">pgi</name>
    <name evidence="9" type="ordered locus">TERTU_0957</name>
</gene>
<feature type="active site" evidence="7">
    <location>
        <position position="509"/>
    </location>
</feature>
<keyword evidence="4 7" id="KW-0324">Glycolysis</keyword>
<dbReference type="OrthoDB" id="140919at2"/>
<dbReference type="InterPro" id="IPR018189">
    <property type="entry name" value="Phosphoglucose_isomerase_CS"/>
</dbReference>
<evidence type="ECO:0000256" key="8">
    <source>
        <dbReference type="RuleBase" id="RU000612"/>
    </source>
</evidence>
<feature type="active site" description="Proton donor" evidence="7">
    <location>
        <position position="350"/>
    </location>
</feature>
<evidence type="ECO:0000256" key="6">
    <source>
        <dbReference type="ARBA" id="ARBA00029321"/>
    </source>
</evidence>
<evidence type="ECO:0000256" key="7">
    <source>
        <dbReference type="HAMAP-Rule" id="MF_00473"/>
    </source>
</evidence>
<dbReference type="Proteomes" id="UP000009080">
    <property type="component" value="Chromosome"/>
</dbReference>
<dbReference type="AlphaFoldDB" id="C5BQA9"/>
<comment type="catalytic activity">
    <reaction evidence="6 7 8">
        <text>alpha-D-glucose 6-phosphate = beta-D-fructose 6-phosphate</text>
        <dbReference type="Rhea" id="RHEA:11816"/>
        <dbReference type="ChEBI" id="CHEBI:57634"/>
        <dbReference type="ChEBI" id="CHEBI:58225"/>
        <dbReference type="EC" id="5.3.1.9"/>
    </reaction>
</comment>
<comment type="pathway">
    <text evidence="7">Carbohydrate biosynthesis; gluconeogenesis.</text>
</comment>
<keyword evidence="5 7" id="KW-0413">Isomerase</keyword>
<evidence type="ECO:0000256" key="3">
    <source>
        <dbReference type="ARBA" id="ARBA00022432"/>
    </source>
</evidence>
<evidence type="ECO:0000256" key="4">
    <source>
        <dbReference type="ARBA" id="ARBA00023152"/>
    </source>
</evidence>
<dbReference type="HAMAP" id="MF_00473">
    <property type="entry name" value="G6P_isomerase"/>
    <property type="match status" value="1"/>
</dbReference>
<dbReference type="GO" id="GO:0004347">
    <property type="term" value="F:glucose-6-phosphate isomerase activity"/>
    <property type="evidence" value="ECO:0007669"/>
    <property type="project" value="UniProtKB-UniRule"/>
</dbReference>
<dbReference type="InterPro" id="IPR035482">
    <property type="entry name" value="SIS_PGI_2"/>
</dbReference>
<dbReference type="Gene3D" id="3.40.50.10490">
    <property type="entry name" value="Glucose-6-phosphate isomerase like protein, domain 1"/>
    <property type="match status" value="2"/>
</dbReference>
<dbReference type="RefSeq" id="WP_015819580.1">
    <property type="nucleotide sequence ID" value="NC_012997.1"/>
</dbReference>
<dbReference type="EMBL" id="CP001614">
    <property type="protein sequence ID" value="ACR13466.1"/>
    <property type="molecule type" value="Genomic_DNA"/>
</dbReference>